<feature type="transmembrane region" description="Helical" evidence="1">
    <location>
        <begin position="216"/>
        <end position="236"/>
    </location>
</feature>
<protein>
    <submittedName>
        <fullName evidence="2">Uncharacterized protein</fullName>
    </submittedName>
</protein>
<reference evidence="2 3" key="1">
    <citation type="journal article" date="2016" name="Gene">
        <title>PacBio SMRT assembly of a complex multi-replicon genome reveals chlorocatechol degradative operon in a region of genome plasticity.</title>
        <authorList>
            <person name="Ricker N."/>
            <person name="Shen S.Y."/>
            <person name="Goordial J."/>
            <person name="Jin S."/>
            <person name="Fulthorpe R.R."/>
        </authorList>
    </citation>
    <scope>NUCLEOTIDE SEQUENCE [LARGE SCALE GENOMIC DNA]</scope>
    <source>
        <strain evidence="2 3">OLGA172</strain>
    </source>
</reference>
<evidence type="ECO:0000256" key="1">
    <source>
        <dbReference type="SAM" id="Phobius"/>
    </source>
</evidence>
<feature type="transmembrane region" description="Helical" evidence="1">
    <location>
        <begin position="96"/>
        <end position="115"/>
    </location>
</feature>
<feature type="transmembrane region" description="Helical" evidence="1">
    <location>
        <begin position="345"/>
        <end position="363"/>
    </location>
</feature>
<feature type="transmembrane region" description="Helical" evidence="1">
    <location>
        <begin position="21"/>
        <end position="42"/>
    </location>
</feature>
<sequence length="439" mass="48854">MKTNEICIDGTTKKTIQNFSVVFVVILYYSIVVKFCPNAPYFDDFFSILEPLTRIAENPSRSNIIASLVSQNNQHRVITTHIAAIFSWLVAGKVSFWALNLFGNTLLLVAAFAIVRSLQPADQSMEKSNEVGTYKLVVAFLLFNLSFFRLLSFPMAAVSNFGVYAFAILGYWALFSGRTVVGFLSLVASVASQANGLIALPLAAIYLALNRDWRRAAWASGLSVVTIGLYFFHYDFHATMSPLIIANSQTDGGSSVSLPTRLLYLFVQIGSLGMLNNRAVTLPKELVIIPALTGVALIILHFRLLWVGALKERRALSAFLWFLLAAFAAISIVRINSNIDDWVAVRYKLISCLYAASLLGLVAKTTEKKIFAKYSWSGVLISITFIYWTTSFAYLLPHISHFRKFTAPLTTERWDSKQEADAAALVLSKAESLNIYKWK</sequence>
<evidence type="ECO:0000313" key="3">
    <source>
        <dbReference type="Proteomes" id="UP000076852"/>
    </source>
</evidence>
<name>A0A160FS67_9BURK</name>
<feature type="transmembrane region" description="Helical" evidence="1">
    <location>
        <begin position="287"/>
        <end position="309"/>
    </location>
</feature>
<gene>
    <name evidence="2" type="ORF">AYM40_25275</name>
</gene>
<feature type="transmembrane region" description="Helical" evidence="1">
    <location>
        <begin position="375"/>
        <end position="396"/>
    </location>
</feature>
<organism evidence="2 3">
    <name type="scientific">Paraburkholderia phytofirmans OLGA172</name>
    <dbReference type="NCBI Taxonomy" id="1417228"/>
    <lineage>
        <taxon>Bacteria</taxon>
        <taxon>Pseudomonadati</taxon>
        <taxon>Pseudomonadota</taxon>
        <taxon>Betaproteobacteria</taxon>
        <taxon>Burkholderiales</taxon>
        <taxon>Burkholderiaceae</taxon>
        <taxon>Paraburkholderia</taxon>
    </lineage>
</organism>
<keyword evidence="3" id="KW-1185">Reference proteome</keyword>
<feature type="transmembrane region" description="Helical" evidence="1">
    <location>
        <begin position="136"/>
        <end position="169"/>
    </location>
</feature>
<keyword evidence="1" id="KW-0812">Transmembrane</keyword>
<dbReference type="EMBL" id="CP014579">
    <property type="protein sequence ID" value="ANB75654.1"/>
    <property type="molecule type" value="Genomic_DNA"/>
</dbReference>
<dbReference type="AlphaFoldDB" id="A0A160FS67"/>
<dbReference type="OrthoDB" id="8625549at2"/>
<dbReference type="KEGG" id="buz:AYM40_25275"/>
<proteinExistence type="predicted"/>
<keyword evidence="1" id="KW-0472">Membrane</keyword>
<dbReference type="STRING" id="1804984.AYM40_25275"/>
<accession>A0A160FS67</accession>
<dbReference type="Proteomes" id="UP000076852">
    <property type="component" value="Chromosome 2"/>
</dbReference>
<dbReference type="RefSeq" id="WP_063498935.1">
    <property type="nucleotide sequence ID" value="NZ_CP014579.1"/>
</dbReference>
<keyword evidence="1" id="KW-1133">Transmembrane helix</keyword>
<evidence type="ECO:0000313" key="2">
    <source>
        <dbReference type="EMBL" id="ANB75654.1"/>
    </source>
</evidence>
<feature type="transmembrane region" description="Helical" evidence="1">
    <location>
        <begin position="181"/>
        <end position="209"/>
    </location>
</feature>
<feature type="transmembrane region" description="Helical" evidence="1">
    <location>
        <begin position="315"/>
        <end position="333"/>
    </location>
</feature>